<organism evidence="1 2">
    <name type="scientific">Apilactobacillus micheneri</name>
    <dbReference type="NCBI Taxonomy" id="1899430"/>
    <lineage>
        <taxon>Bacteria</taxon>
        <taxon>Bacillati</taxon>
        <taxon>Bacillota</taxon>
        <taxon>Bacilli</taxon>
        <taxon>Lactobacillales</taxon>
        <taxon>Lactobacillaceae</taxon>
        <taxon>Apilactobacillus</taxon>
    </lineage>
</organism>
<evidence type="ECO:0000313" key="1">
    <source>
        <dbReference type="EMBL" id="TPR23114.1"/>
    </source>
</evidence>
<proteinExistence type="predicted"/>
<dbReference type="EMBL" id="QUAV01000006">
    <property type="protein sequence ID" value="TPR23114.1"/>
    <property type="molecule type" value="Genomic_DNA"/>
</dbReference>
<dbReference type="Proteomes" id="UP000777560">
    <property type="component" value="Unassembled WGS sequence"/>
</dbReference>
<comment type="caution">
    <text evidence="1">The sequence shown here is derived from an EMBL/GenBank/DDBJ whole genome shotgun (WGS) entry which is preliminary data.</text>
</comment>
<evidence type="ECO:0000313" key="2">
    <source>
        <dbReference type="Proteomes" id="UP000777560"/>
    </source>
</evidence>
<reference evidence="1 2" key="1">
    <citation type="submission" date="2018-08" db="EMBL/GenBank/DDBJ databases">
        <title>Comparative genomics of wild bee and flower associated Lactobacillus reveals potential adaptation to the bee host.</title>
        <authorList>
            <person name="Vuong H.Q."/>
            <person name="Mcfrederick Q.S."/>
        </authorList>
    </citation>
    <scope>NUCLEOTIDE SEQUENCE [LARGE SCALE GENOMIC DNA]</scope>
    <source>
        <strain evidence="1 2">HV_13</strain>
    </source>
</reference>
<sequence>MNINDLNIKLQNKKPSNITKAVLNKDGNTEFYNEFDEFQLMLYKGGQLYFPRSESILKEFFEIVSPYLKTTPEKRKSDLIYYVILGADMGVYTMYKKTYKDDKNVDFKICHVTPDEISMDYKFSYDDLQKLYSFINDKYNKRYAHIAEWSTVLTSEVNFESQL</sequence>
<accession>A0ABY2YV04</accession>
<name>A0ABY2YV04_9LACO</name>
<protein>
    <submittedName>
        <fullName evidence="1">Uncharacterized protein</fullName>
    </submittedName>
</protein>
<dbReference type="RefSeq" id="WP_140926054.1">
    <property type="nucleotide sequence ID" value="NZ_QUAU01000006.1"/>
</dbReference>
<gene>
    <name evidence="1" type="ORF">DY114_07335</name>
</gene>
<keyword evidence="2" id="KW-1185">Reference proteome</keyword>